<dbReference type="GO" id="GO:0005737">
    <property type="term" value="C:cytoplasm"/>
    <property type="evidence" value="ECO:0007669"/>
    <property type="project" value="TreeGrafter"/>
</dbReference>
<dbReference type="GO" id="GO:0004674">
    <property type="term" value="F:protein serine/threonine kinase activity"/>
    <property type="evidence" value="ECO:0007669"/>
    <property type="project" value="TreeGrafter"/>
</dbReference>
<dbReference type="EMBL" id="SNRW01041439">
    <property type="protein sequence ID" value="KAA6337344.1"/>
    <property type="molecule type" value="Genomic_DNA"/>
</dbReference>
<comment type="caution">
    <text evidence="2">The sequence shown here is derived from an EMBL/GenBank/DDBJ whole genome shotgun (WGS) entry which is preliminary data.</text>
</comment>
<dbReference type="PROSITE" id="PS50011">
    <property type="entry name" value="PROTEIN_KINASE_DOM"/>
    <property type="match status" value="1"/>
</dbReference>
<dbReference type="InterPro" id="IPR000719">
    <property type="entry name" value="Prot_kinase_dom"/>
</dbReference>
<dbReference type="GO" id="GO:0005634">
    <property type="term" value="C:nucleus"/>
    <property type="evidence" value="ECO:0007669"/>
    <property type="project" value="TreeGrafter"/>
</dbReference>
<dbReference type="PANTHER" id="PTHR44167:SF18">
    <property type="entry name" value="PROTEIN KINASE DOMAIN-CONTAINING PROTEIN"/>
    <property type="match status" value="1"/>
</dbReference>
<dbReference type="Pfam" id="PF00069">
    <property type="entry name" value="Pkinase"/>
    <property type="match status" value="1"/>
</dbReference>
<organism evidence="2 3">
    <name type="scientific">Streblomastix strix</name>
    <dbReference type="NCBI Taxonomy" id="222440"/>
    <lineage>
        <taxon>Eukaryota</taxon>
        <taxon>Metamonada</taxon>
        <taxon>Preaxostyla</taxon>
        <taxon>Oxymonadida</taxon>
        <taxon>Streblomastigidae</taxon>
        <taxon>Streblomastix</taxon>
    </lineage>
</organism>
<evidence type="ECO:0000313" key="3">
    <source>
        <dbReference type="Proteomes" id="UP000324800"/>
    </source>
</evidence>
<proteinExistence type="predicted"/>
<sequence>MSPEQFHDNPIITQKVDIYALGITFYKLITHKYPINGRNIKEQGTMMAKLKSIDRPSEIKDNILWDFLSKLLKFDSDKRITAAEAHQHPYFTTPDAIADLNLLQ</sequence>
<dbReference type="GO" id="GO:0044773">
    <property type="term" value="P:mitotic DNA damage checkpoint signaling"/>
    <property type="evidence" value="ECO:0007669"/>
    <property type="project" value="TreeGrafter"/>
</dbReference>
<dbReference type="SUPFAM" id="SSF56112">
    <property type="entry name" value="Protein kinase-like (PK-like)"/>
    <property type="match status" value="1"/>
</dbReference>
<dbReference type="InterPro" id="IPR011009">
    <property type="entry name" value="Kinase-like_dom_sf"/>
</dbReference>
<dbReference type="GO" id="GO:0005524">
    <property type="term" value="F:ATP binding"/>
    <property type="evidence" value="ECO:0007669"/>
    <property type="project" value="InterPro"/>
</dbReference>
<gene>
    <name evidence="2" type="ORF">EZS28_052797</name>
</gene>
<name>A0A5J4RU77_9EUKA</name>
<dbReference type="AlphaFoldDB" id="A0A5J4RU77"/>
<reference evidence="2 3" key="1">
    <citation type="submission" date="2019-03" db="EMBL/GenBank/DDBJ databases">
        <title>Single cell metagenomics reveals metabolic interactions within the superorganism composed of flagellate Streblomastix strix and complex community of Bacteroidetes bacteria on its surface.</title>
        <authorList>
            <person name="Treitli S.C."/>
            <person name="Kolisko M."/>
            <person name="Husnik F."/>
            <person name="Keeling P."/>
            <person name="Hampl V."/>
        </authorList>
    </citation>
    <scope>NUCLEOTIDE SEQUENCE [LARGE SCALE GENOMIC DNA]</scope>
    <source>
        <strain evidence="2">ST1C</strain>
    </source>
</reference>
<accession>A0A5J4RU77</accession>
<feature type="domain" description="Protein kinase" evidence="1">
    <location>
        <begin position="1"/>
        <end position="91"/>
    </location>
</feature>
<evidence type="ECO:0000259" key="1">
    <source>
        <dbReference type="PROSITE" id="PS50011"/>
    </source>
</evidence>
<dbReference type="Gene3D" id="1.10.510.10">
    <property type="entry name" value="Transferase(Phosphotransferase) domain 1"/>
    <property type="match status" value="1"/>
</dbReference>
<evidence type="ECO:0000313" key="2">
    <source>
        <dbReference type="EMBL" id="KAA6337344.1"/>
    </source>
</evidence>
<dbReference type="PANTHER" id="PTHR44167">
    <property type="entry name" value="OVARIAN-SPECIFIC SERINE/THREONINE-PROTEIN KINASE LOK-RELATED"/>
    <property type="match status" value="1"/>
</dbReference>
<dbReference type="Proteomes" id="UP000324800">
    <property type="component" value="Unassembled WGS sequence"/>
</dbReference>
<protein>
    <recommendedName>
        <fullName evidence="1">Protein kinase domain-containing protein</fullName>
    </recommendedName>
</protein>